<organism evidence="3 4">
    <name type="scientific">Reinekea forsetii</name>
    <dbReference type="NCBI Taxonomy" id="1336806"/>
    <lineage>
        <taxon>Bacteria</taxon>
        <taxon>Pseudomonadati</taxon>
        <taxon>Pseudomonadota</taxon>
        <taxon>Gammaproteobacteria</taxon>
        <taxon>Oceanospirillales</taxon>
        <taxon>Saccharospirillaceae</taxon>
        <taxon>Reinekea</taxon>
    </lineage>
</organism>
<dbReference type="SUPFAM" id="SSF111369">
    <property type="entry name" value="HlyD-like secretion proteins"/>
    <property type="match status" value="1"/>
</dbReference>
<proteinExistence type="inferred from homology"/>
<name>A0A2K8KT98_9GAMM</name>
<dbReference type="OrthoDB" id="8524475at2"/>
<evidence type="ECO:0000259" key="2">
    <source>
        <dbReference type="Pfam" id="PF25917"/>
    </source>
</evidence>
<dbReference type="AlphaFoldDB" id="A0A2K8KT98"/>
<keyword evidence="4" id="KW-1185">Reference proteome</keyword>
<evidence type="ECO:0000256" key="1">
    <source>
        <dbReference type="ARBA" id="ARBA00009477"/>
    </source>
</evidence>
<dbReference type="PANTHER" id="PTHR30469:SF15">
    <property type="entry name" value="HLYD FAMILY OF SECRETION PROTEINS"/>
    <property type="match status" value="1"/>
</dbReference>
<gene>
    <name evidence="3" type="ORF">REIFOR_02812</name>
</gene>
<evidence type="ECO:0000313" key="4">
    <source>
        <dbReference type="Proteomes" id="UP000229757"/>
    </source>
</evidence>
<dbReference type="PANTHER" id="PTHR30469">
    <property type="entry name" value="MULTIDRUG RESISTANCE PROTEIN MDTA"/>
    <property type="match status" value="1"/>
</dbReference>
<dbReference type="KEGG" id="rfo:REIFOR_02812"/>
<dbReference type="GO" id="GO:0015562">
    <property type="term" value="F:efflux transmembrane transporter activity"/>
    <property type="evidence" value="ECO:0007669"/>
    <property type="project" value="TreeGrafter"/>
</dbReference>
<protein>
    <submittedName>
        <fullName evidence="3">Secretion protein HlyD</fullName>
    </submittedName>
</protein>
<dbReference type="Pfam" id="PF25917">
    <property type="entry name" value="BSH_RND"/>
    <property type="match status" value="1"/>
</dbReference>
<dbReference type="Gene3D" id="2.40.50.100">
    <property type="match status" value="2"/>
</dbReference>
<dbReference type="EMBL" id="CP011797">
    <property type="protein sequence ID" value="ATX77933.1"/>
    <property type="molecule type" value="Genomic_DNA"/>
</dbReference>
<feature type="domain" description="Multidrug resistance protein MdtA-like barrel-sandwich hybrid" evidence="2">
    <location>
        <begin position="76"/>
        <end position="258"/>
    </location>
</feature>
<dbReference type="Proteomes" id="UP000229757">
    <property type="component" value="Chromosome"/>
</dbReference>
<evidence type="ECO:0000313" key="3">
    <source>
        <dbReference type="EMBL" id="ATX77933.1"/>
    </source>
</evidence>
<sequence>MSIRWRRWLYPLLVLIVGAAVGSWLMSNPVARAGKPEAGVVVDPLLDAPTVAALAPLSQSYAPQMQLYSQLQSRQQVSVTSPASADVLAVRVQEGDSVEAGAVLIELDTRALTRQVDQLAARRQDLNARRALEAQQHDSNKKALDIERNLVAIARRSVERLTDLKARNLTSSSEMEVVERTYQNQLLALQNRELAIARFRLVDQQYQAQGVDLDSQLDQAKQALAEATISAPFAGRVSRVLVQVGAQVQSGAALLTLVDPDQQQLVAWAAASSLAGVDLLSGLSGNLALDAQLGNQADIQTVGVALSYVDPASDGGSLRLFFATDPGANTLVLNRYYRLWIDLPRVEAFAVPQTSVYSDQYVYRVENDALVRVPVQMVGDRLQDGELWRLVTGDLDGSKVLATRLQEAAQGLAVRVASTPNSLVLR</sequence>
<reference evidence="3 4" key="1">
    <citation type="journal article" date="2017" name="Environ. Microbiol.">
        <title>Genomic and physiological analyses of 'Reinekea forsetii' reveal a versatile opportunistic lifestyle during spring algae blooms.</title>
        <authorList>
            <person name="Avci B."/>
            <person name="Hahnke R.L."/>
            <person name="Chafee M."/>
            <person name="Fischer T."/>
            <person name="Gruber-Vodicka H."/>
            <person name="Tegetmeyer H.E."/>
            <person name="Harder J."/>
            <person name="Fuchs B.M."/>
            <person name="Amann R.I."/>
            <person name="Teeling H."/>
        </authorList>
    </citation>
    <scope>NUCLEOTIDE SEQUENCE [LARGE SCALE GENOMIC DNA]</scope>
    <source>
        <strain evidence="3 4">Hel1_31_D35</strain>
    </source>
</reference>
<dbReference type="RefSeq" id="WP_100258154.1">
    <property type="nucleotide sequence ID" value="NZ_CP011797.1"/>
</dbReference>
<accession>A0A2K8KT98</accession>
<comment type="similarity">
    <text evidence="1">Belongs to the membrane fusion protein (MFP) (TC 8.A.1) family.</text>
</comment>
<dbReference type="InterPro" id="IPR058625">
    <property type="entry name" value="MdtA-like_BSH"/>
</dbReference>
<dbReference type="GO" id="GO:1990281">
    <property type="term" value="C:efflux pump complex"/>
    <property type="evidence" value="ECO:0007669"/>
    <property type="project" value="TreeGrafter"/>
</dbReference>